<dbReference type="SMART" id="SM00065">
    <property type="entry name" value="GAF"/>
    <property type="match status" value="1"/>
</dbReference>
<dbReference type="Proteomes" id="UP000594688">
    <property type="component" value="Chromosome"/>
</dbReference>
<feature type="coiled-coil region" evidence="9">
    <location>
        <begin position="202"/>
        <end position="240"/>
    </location>
</feature>
<dbReference type="InterPro" id="IPR029016">
    <property type="entry name" value="GAF-like_dom_sf"/>
</dbReference>
<dbReference type="InterPro" id="IPR003018">
    <property type="entry name" value="GAF"/>
</dbReference>
<keyword evidence="6 12" id="KW-0418">Kinase</keyword>
<keyword evidence="8" id="KW-0902">Two-component regulatory system</keyword>
<dbReference type="GO" id="GO:0046983">
    <property type="term" value="F:protein dimerization activity"/>
    <property type="evidence" value="ECO:0007669"/>
    <property type="project" value="InterPro"/>
</dbReference>
<reference evidence="12 13" key="1">
    <citation type="submission" date="2020-02" db="EMBL/GenBank/DDBJ databases">
        <title>Genomic and physiological characterization of two novel Nitrospinaceae genera.</title>
        <authorList>
            <person name="Mueller A.J."/>
            <person name="Jung M.-Y."/>
            <person name="Strachan C.R."/>
            <person name="Herbold C.W."/>
            <person name="Kirkegaard R.H."/>
            <person name="Daims H."/>
        </authorList>
    </citation>
    <scope>NUCLEOTIDE SEQUENCE [LARGE SCALE GENOMIC DNA]</scope>
    <source>
        <strain evidence="12">EB</strain>
    </source>
</reference>
<dbReference type="Pfam" id="PF02518">
    <property type="entry name" value="HATPase_c"/>
    <property type="match status" value="1"/>
</dbReference>
<keyword evidence="4" id="KW-0808">Transferase</keyword>
<name>A0A7T0BUG4_9BACT</name>
<dbReference type="InterPro" id="IPR036890">
    <property type="entry name" value="HATPase_C_sf"/>
</dbReference>
<dbReference type="SUPFAM" id="SSF55874">
    <property type="entry name" value="ATPase domain of HSP90 chaperone/DNA topoisomerase II/histidine kinase"/>
    <property type="match status" value="1"/>
</dbReference>
<evidence type="ECO:0000259" key="11">
    <source>
        <dbReference type="PROSITE" id="PS50109"/>
    </source>
</evidence>
<dbReference type="InterPro" id="IPR005467">
    <property type="entry name" value="His_kinase_dom"/>
</dbReference>
<evidence type="ECO:0000256" key="2">
    <source>
        <dbReference type="ARBA" id="ARBA00012438"/>
    </source>
</evidence>
<evidence type="ECO:0000256" key="8">
    <source>
        <dbReference type="ARBA" id="ARBA00023012"/>
    </source>
</evidence>
<keyword evidence="7" id="KW-0067">ATP-binding</keyword>
<dbReference type="InterPro" id="IPR011712">
    <property type="entry name" value="Sig_transdc_His_kin_sub3_dim/P"/>
</dbReference>
<dbReference type="PANTHER" id="PTHR24421">
    <property type="entry name" value="NITRATE/NITRITE SENSOR PROTEIN NARX-RELATED"/>
    <property type="match status" value="1"/>
</dbReference>
<evidence type="ECO:0000256" key="10">
    <source>
        <dbReference type="SAM" id="MobiDB-lite"/>
    </source>
</evidence>
<dbReference type="GO" id="GO:0005524">
    <property type="term" value="F:ATP binding"/>
    <property type="evidence" value="ECO:0007669"/>
    <property type="project" value="UniProtKB-KW"/>
</dbReference>
<dbReference type="Pfam" id="PF13185">
    <property type="entry name" value="GAF_2"/>
    <property type="match status" value="1"/>
</dbReference>
<keyword evidence="3" id="KW-0597">Phosphoprotein</keyword>
<gene>
    <name evidence="12" type="ORF">G3M70_03860</name>
</gene>
<organism evidence="12 13">
    <name type="scientific">Candidatus Nitronauta litoralis</name>
    <dbReference type="NCBI Taxonomy" id="2705533"/>
    <lineage>
        <taxon>Bacteria</taxon>
        <taxon>Pseudomonadati</taxon>
        <taxon>Nitrospinota/Tectimicrobiota group</taxon>
        <taxon>Nitrospinota</taxon>
        <taxon>Nitrospinia</taxon>
        <taxon>Nitrospinales</taxon>
        <taxon>Nitrospinaceae</taxon>
        <taxon>Candidatus Nitronauta</taxon>
    </lineage>
</organism>
<accession>A0A7T0BUG4</accession>
<dbReference type="EMBL" id="CP048685">
    <property type="protein sequence ID" value="QPJ61071.1"/>
    <property type="molecule type" value="Genomic_DNA"/>
</dbReference>
<feature type="compositionally biased region" description="Polar residues" evidence="10">
    <location>
        <begin position="11"/>
        <end position="26"/>
    </location>
</feature>
<keyword evidence="5" id="KW-0547">Nucleotide-binding</keyword>
<evidence type="ECO:0000256" key="3">
    <source>
        <dbReference type="ARBA" id="ARBA00022553"/>
    </source>
</evidence>
<evidence type="ECO:0000313" key="12">
    <source>
        <dbReference type="EMBL" id="QPJ61071.1"/>
    </source>
</evidence>
<dbReference type="SMART" id="SM00387">
    <property type="entry name" value="HATPase_c"/>
    <property type="match status" value="1"/>
</dbReference>
<dbReference type="Pfam" id="PF07730">
    <property type="entry name" value="HisKA_3"/>
    <property type="match status" value="1"/>
</dbReference>
<evidence type="ECO:0000256" key="9">
    <source>
        <dbReference type="SAM" id="Coils"/>
    </source>
</evidence>
<comment type="catalytic activity">
    <reaction evidence="1">
        <text>ATP + protein L-histidine = ADP + protein N-phospho-L-histidine.</text>
        <dbReference type="EC" id="2.7.13.3"/>
    </reaction>
</comment>
<feature type="domain" description="Histidine kinase" evidence="11">
    <location>
        <begin position="244"/>
        <end position="435"/>
    </location>
</feature>
<dbReference type="CDD" id="cd16917">
    <property type="entry name" value="HATPase_UhpB-NarQ-NarX-like"/>
    <property type="match status" value="1"/>
</dbReference>
<dbReference type="InterPro" id="IPR003594">
    <property type="entry name" value="HATPase_dom"/>
</dbReference>
<dbReference type="KEGG" id="nli:G3M70_03860"/>
<dbReference type="GO" id="GO:0016020">
    <property type="term" value="C:membrane"/>
    <property type="evidence" value="ECO:0007669"/>
    <property type="project" value="InterPro"/>
</dbReference>
<dbReference type="Gene3D" id="3.30.450.40">
    <property type="match status" value="1"/>
</dbReference>
<dbReference type="PROSITE" id="PS50109">
    <property type="entry name" value="HIS_KIN"/>
    <property type="match status" value="1"/>
</dbReference>
<feature type="region of interest" description="Disordered" evidence="10">
    <location>
        <begin position="1"/>
        <end position="26"/>
    </location>
</feature>
<dbReference type="Gene3D" id="3.30.565.10">
    <property type="entry name" value="Histidine kinase-like ATPase, C-terminal domain"/>
    <property type="match status" value="1"/>
</dbReference>
<evidence type="ECO:0000256" key="1">
    <source>
        <dbReference type="ARBA" id="ARBA00000085"/>
    </source>
</evidence>
<dbReference type="EC" id="2.7.13.3" evidence="2"/>
<evidence type="ECO:0000256" key="5">
    <source>
        <dbReference type="ARBA" id="ARBA00022741"/>
    </source>
</evidence>
<evidence type="ECO:0000256" key="7">
    <source>
        <dbReference type="ARBA" id="ARBA00022840"/>
    </source>
</evidence>
<evidence type="ECO:0000256" key="4">
    <source>
        <dbReference type="ARBA" id="ARBA00022679"/>
    </source>
</evidence>
<sequence>MSLNPKPHSGVQDTSDSFPQSDTPSTRISLDEEYRLLHEVADILQTPKETRAMLRQVMKTLTGFQELDVESKAGVFLADSENRVLRLYTTYGEFTDEFLEKEREVPFGDCLCGRAAESGQLLMSDSCFSDDRHERRFQDMTPHGHYIIPLKSRNKLIGILFLYTRTDPTWYRFSQEVLLSIGGLIAGAIERQLNEEELGRYRKNLESIVEERTAELTAMREQLRKLNQWMEEVREEEKKRISREVHDQLGQSLTALSLDLSWLGKRIEEGEAPIRDKIQEMRESVKQTIGLTQKIAAELRPPVLDLMGLSETLAWQARQMEQRTGIACRVEIDNGLQFESGLSTAIFRIFQETLTNITRHAKAKEVDVTFKRNGKSYELTVKDDGCGMDPEKLKAPGSLGLMGMRERALIWDGTVEIESSPGCGTLVRVSIPVASGEY</sequence>
<dbReference type="GO" id="GO:0000155">
    <property type="term" value="F:phosphorelay sensor kinase activity"/>
    <property type="evidence" value="ECO:0007669"/>
    <property type="project" value="InterPro"/>
</dbReference>
<dbReference type="PANTHER" id="PTHR24421:SF10">
    <property type="entry name" value="NITRATE_NITRITE SENSOR PROTEIN NARQ"/>
    <property type="match status" value="1"/>
</dbReference>
<evidence type="ECO:0000256" key="6">
    <source>
        <dbReference type="ARBA" id="ARBA00022777"/>
    </source>
</evidence>
<protein>
    <recommendedName>
        <fullName evidence="2">histidine kinase</fullName>
        <ecNumber evidence="2">2.7.13.3</ecNumber>
    </recommendedName>
</protein>
<dbReference type="AlphaFoldDB" id="A0A7T0BUG4"/>
<proteinExistence type="predicted"/>
<keyword evidence="9" id="KW-0175">Coiled coil</keyword>
<evidence type="ECO:0000313" key="13">
    <source>
        <dbReference type="Proteomes" id="UP000594688"/>
    </source>
</evidence>
<dbReference type="InterPro" id="IPR050482">
    <property type="entry name" value="Sensor_HK_TwoCompSys"/>
</dbReference>
<dbReference type="Gene3D" id="1.20.5.1930">
    <property type="match status" value="1"/>
</dbReference>
<dbReference type="SUPFAM" id="SSF55781">
    <property type="entry name" value="GAF domain-like"/>
    <property type="match status" value="1"/>
</dbReference>